<proteinExistence type="predicted"/>
<protein>
    <submittedName>
        <fullName evidence="1">Uncharacterized protein</fullName>
    </submittedName>
</protein>
<sequence length="187" mass="20600">MSSRIIVLILRGKFFHLRRGVLDHPASDCPCNLGLVPQLLLGTSGRMVFNKISDCLDSKSVVVQWLGCLAFTQETRVRSPATESFADCFIIGCLPSGKPQIRAHVASYVFLNPPTLRTKPSVISQGVPRDHQGVIKGTFSHSIGIGDSNFAEFQAIHQDSDSSLLLHEPQPSTRKLRVTLLTPFLDY</sequence>
<dbReference type="AlphaFoldDB" id="A0A061GDF2"/>
<accession>A0A061GDF2</accession>
<name>A0A061GDF2_THECC</name>
<evidence type="ECO:0000313" key="1">
    <source>
        <dbReference type="EMBL" id="EOY27920.1"/>
    </source>
</evidence>
<organism evidence="1 2">
    <name type="scientific">Theobroma cacao</name>
    <name type="common">Cacao</name>
    <name type="synonym">Cocoa</name>
    <dbReference type="NCBI Taxonomy" id="3641"/>
    <lineage>
        <taxon>Eukaryota</taxon>
        <taxon>Viridiplantae</taxon>
        <taxon>Streptophyta</taxon>
        <taxon>Embryophyta</taxon>
        <taxon>Tracheophyta</taxon>
        <taxon>Spermatophyta</taxon>
        <taxon>Magnoliopsida</taxon>
        <taxon>eudicotyledons</taxon>
        <taxon>Gunneridae</taxon>
        <taxon>Pentapetalae</taxon>
        <taxon>rosids</taxon>
        <taxon>malvids</taxon>
        <taxon>Malvales</taxon>
        <taxon>Malvaceae</taxon>
        <taxon>Byttnerioideae</taxon>
        <taxon>Theobroma</taxon>
    </lineage>
</organism>
<gene>
    <name evidence="1" type="ORF">TCM_029634</name>
</gene>
<dbReference type="Gramene" id="EOY27920">
    <property type="protein sequence ID" value="EOY27920"/>
    <property type="gene ID" value="TCM_029634"/>
</dbReference>
<evidence type="ECO:0000313" key="2">
    <source>
        <dbReference type="Proteomes" id="UP000026915"/>
    </source>
</evidence>
<reference evidence="1 2" key="1">
    <citation type="journal article" date="2013" name="Genome Biol.">
        <title>The genome sequence of the most widely cultivated cacao type and its use to identify candidate genes regulating pod color.</title>
        <authorList>
            <person name="Motamayor J.C."/>
            <person name="Mockaitis K."/>
            <person name="Schmutz J."/>
            <person name="Haiminen N."/>
            <person name="Iii D.L."/>
            <person name="Cornejo O."/>
            <person name="Findley S.D."/>
            <person name="Zheng P."/>
            <person name="Utro F."/>
            <person name="Royaert S."/>
            <person name="Saski C."/>
            <person name="Jenkins J."/>
            <person name="Podicheti R."/>
            <person name="Zhao M."/>
            <person name="Scheffler B.E."/>
            <person name="Stack J.C."/>
            <person name="Feltus F.A."/>
            <person name="Mustiga G.M."/>
            <person name="Amores F."/>
            <person name="Phillips W."/>
            <person name="Marelli J.P."/>
            <person name="May G.D."/>
            <person name="Shapiro H."/>
            <person name="Ma J."/>
            <person name="Bustamante C.D."/>
            <person name="Schnell R.J."/>
            <person name="Main D."/>
            <person name="Gilbert D."/>
            <person name="Parida L."/>
            <person name="Kuhn D.N."/>
        </authorList>
    </citation>
    <scope>NUCLEOTIDE SEQUENCE [LARGE SCALE GENOMIC DNA]</scope>
    <source>
        <strain evidence="2">cv. Matina 1-6</strain>
    </source>
</reference>
<keyword evidence="2" id="KW-1185">Reference proteome</keyword>
<dbReference type="InParanoid" id="A0A061GDF2"/>
<dbReference type="EMBL" id="CM001884">
    <property type="protein sequence ID" value="EOY27920.1"/>
    <property type="molecule type" value="Genomic_DNA"/>
</dbReference>
<dbReference type="HOGENOM" id="CLU_1450095_0_0_1"/>
<dbReference type="Proteomes" id="UP000026915">
    <property type="component" value="Chromosome 6"/>
</dbReference>